<evidence type="ECO:0000313" key="2">
    <source>
        <dbReference type="EMBL" id="GAF04179.1"/>
    </source>
</evidence>
<dbReference type="InterPro" id="IPR001054">
    <property type="entry name" value="A/G_cyclase"/>
</dbReference>
<feature type="domain" description="Guanylate cyclase" evidence="1">
    <location>
        <begin position="24"/>
        <end position="58"/>
    </location>
</feature>
<dbReference type="PANTHER" id="PTHR45655">
    <property type="entry name" value="GUANYLATE CYCLASE SOLUBLE SUBUNIT BETA-2"/>
    <property type="match status" value="1"/>
</dbReference>
<organism evidence="2 3">
    <name type="scientific">Saccharicrinis fermentans DSM 9555 = JCM 21142</name>
    <dbReference type="NCBI Taxonomy" id="869213"/>
    <lineage>
        <taxon>Bacteria</taxon>
        <taxon>Pseudomonadati</taxon>
        <taxon>Bacteroidota</taxon>
        <taxon>Bacteroidia</taxon>
        <taxon>Marinilabiliales</taxon>
        <taxon>Marinilabiliaceae</taxon>
        <taxon>Saccharicrinis</taxon>
    </lineage>
</organism>
<comment type="caution">
    <text evidence="2">The sequence shown here is derived from an EMBL/GenBank/DDBJ whole genome shotgun (WGS) entry which is preliminary data.</text>
</comment>
<keyword evidence="3" id="KW-1185">Reference proteome</keyword>
<dbReference type="PROSITE" id="PS50125">
    <property type="entry name" value="GUANYLATE_CYCLASE_2"/>
    <property type="match status" value="1"/>
</dbReference>
<reference evidence="2 3" key="1">
    <citation type="journal article" date="2014" name="Genome Announc.">
        <title>Draft Genome Sequence of Cytophaga fermentans JCM 21142T, a Facultative Anaerobe Isolated from Marine Mud.</title>
        <authorList>
            <person name="Starns D."/>
            <person name="Oshima K."/>
            <person name="Suda W."/>
            <person name="Iino T."/>
            <person name="Yuki M."/>
            <person name="Inoue J."/>
            <person name="Kitamura K."/>
            <person name="Iida T."/>
            <person name="Darby A."/>
            <person name="Hattori M."/>
            <person name="Ohkuma M."/>
        </authorList>
    </citation>
    <scope>NUCLEOTIDE SEQUENCE [LARGE SCALE GENOMIC DNA]</scope>
    <source>
        <strain evidence="2 3">JCM 21142</strain>
    </source>
</reference>
<dbReference type="OrthoDB" id="9763484at2"/>
<dbReference type="CDD" id="cd07302">
    <property type="entry name" value="CHD"/>
    <property type="match status" value="1"/>
</dbReference>
<dbReference type="GO" id="GO:0004016">
    <property type="term" value="F:adenylate cyclase activity"/>
    <property type="evidence" value="ECO:0007669"/>
    <property type="project" value="UniProtKB-ARBA"/>
</dbReference>
<dbReference type="GO" id="GO:0004383">
    <property type="term" value="F:guanylate cyclase activity"/>
    <property type="evidence" value="ECO:0007669"/>
    <property type="project" value="TreeGrafter"/>
</dbReference>
<dbReference type="PANTHER" id="PTHR45655:SF13">
    <property type="entry name" value="SOLUBLE GUANYLATE CYCLASE GCY-32-RELATED"/>
    <property type="match status" value="1"/>
</dbReference>
<protein>
    <submittedName>
        <fullName evidence="2">Adenylate cyclase</fullName>
    </submittedName>
</protein>
<sequence>MAAIDIRDYLIERNIENPVKWDAKIGINSGEVIGSILGTNNCLFDVFGDTVNVASRMEKKCDPNQINVGIKTYMLTRDKYRFIERLPNQVKGIGIKKMYYLKSKVQPNSLHPNTTAPPIKFSFKSEIATNR</sequence>
<dbReference type="GO" id="GO:0008074">
    <property type="term" value="C:guanylate cyclase complex, soluble"/>
    <property type="evidence" value="ECO:0007669"/>
    <property type="project" value="TreeGrafter"/>
</dbReference>
<dbReference type="Gene3D" id="3.30.70.1230">
    <property type="entry name" value="Nucleotide cyclase"/>
    <property type="match status" value="1"/>
</dbReference>
<evidence type="ECO:0000259" key="1">
    <source>
        <dbReference type="PROSITE" id="PS50125"/>
    </source>
</evidence>
<dbReference type="GO" id="GO:0070482">
    <property type="term" value="P:response to oxygen levels"/>
    <property type="evidence" value="ECO:0007669"/>
    <property type="project" value="TreeGrafter"/>
</dbReference>
<dbReference type="SUPFAM" id="SSF55073">
    <property type="entry name" value="Nucleotide cyclase"/>
    <property type="match status" value="1"/>
</dbReference>
<name>W7YP47_9BACT</name>
<gene>
    <name evidence="2" type="ORF">JCM21142_72876</name>
</gene>
<accession>W7YP47</accession>
<proteinExistence type="predicted"/>
<dbReference type="Proteomes" id="UP000019402">
    <property type="component" value="Unassembled WGS sequence"/>
</dbReference>
<evidence type="ECO:0000313" key="3">
    <source>
        <dbReference type="Proteomes" id="UP000019402"/>
    </source>
</evidence>
<dbReference type="InterPro" id="IPR029787">
    <property type="entry name" value="Nucleotide_cyclase"/>
</dbReference>
<dbReference type="GO" id="GO:0019934">
    <property type="term" value="P:cGMP-mediated signaling"/>
    <property type="evidence" value="ECO:0007669"/>
    <property type="project" value="TreeGrafter"/>
</dbReference>
<dbReference type="Pfam" id="PF00211">
    <property type="entry name" value="Guanylate_cyc"/>
    <property type="match status" value="1"/>
</dbReference>
<dbReference type="eggNOG" id="COG2114">
    <property type="taxonomic scope" value="Bacteria"/>
</dbReference>
<dbReference type="EMBL" id="BAMD01000039">
    <property type="protein sequence ID" value="GAF04179.1"/>
    <property type="molecule type" value="Genomic_DNA"/>
</dbReference>
<dbReference type="AlphaFoldDB" id="W7YP47"/>